<dbReference type="GO" id="GO:0008233">
    <property type="term" value="F:peptidase activity"/>
    <property type="evidence" value="ECO:0007669"/>
    <property type="project" value="UniProtKB-KW"/>
</dbReference>
<evidence type="ECO:0000313" key="3">
    <source>
        <dbReference type="Proteomes" id="UP000036426"/>
    </source>
</evidence>
<dbReference type="Gene3D" id="2.30.130.40">
    <property type="entry name" value="LON domain-like"/>
    <property type="match status" value="1"/>
</dbReference>
<dbReference type="OrthoDB" id="8558970at2"/>
<dbReference type="SUPFAM" id="SSF88697">
    <property type="entry name" value="PUA domain-like"/>
    <property type="match status" value="1"/>
</dbReference>
<keyword evidence="3" id="KW-1185">Reference proteome</keyword>
<name>A0A0J1JLK1_9GAMM</name>
<accession>A0A0J1JLK1</accession>
<dbReference type="Pfam" id="PF02190">
    <property type="entry name" value="LON_substr_bdg"/>
    <property type="match status" value="1"/>
</dbReference>
<dbReference type="PATRIC" id="fig|754436.4.peg.52"/>
<dbReference type="GO" id="GO:0006508">
    <property type="term" value="P:proteolysis"/>
    <property type="evidence" value="ECO:0007669"/>
    <property type="project" value="UniProtKB-KW"/>
</dbReference>
<keyword evidence="2" id="KW-0378">Hydrolase</keyword>
<dbReference type="Gene3D" id="1.10.4060.10">
    <property type="entry name" value="BPP1347 like domain"/>
    <property type="match status" value="1"/>
</dbReference>
<evidence type="ECO:0000313" key="2">
    <source>
        <dbReference type="EMBL" id="KLV03002.1"/>
    </source>
</evidence>
<reference evidence="2 3" key="1">
    <citation type="submission" date="2015-05" db="EMBL/GenBank/DDBJ databases">
        <title>Photobacterium galathea sp. nov.</title>
        <authorList>
            <person name="Machado H."/>
            <person name="Gram L."/>
        </authorList>
    </citation>
    <scope>NUCLEOTIDE SEQUENCE [LARGE SCALE GENOMIC DNA]</scope>
    <source>
        <strain evidence="2 3">DSM 25995</strain>
    </source>
</reference>
<dbReference type="EMBL" id="LDOV01000001">
    <property type="protein sequence ID" value="KLV03002.1"/>
    <property type="molecule type" value="Genomic_DNA"/>
</dbReference>
<dbReference type="InterPro" id="IPR003111">
    <property type="entry name" value="Lon_prtase_N"/>
</dbReference>
<comment type="caution">
    <text evidence="2">The sequence shown here is derived from an EMBL/GenBank/DDBJ whole genome shotgun (WGS) entry which is preliminary data.</text>
</comment>
<keyword evidence="2" id="KW-0645">Protease</keyword>
<proteinExistence type="predicted"/>
<evidence type="ECO:0000259" key="1">
    <source>
        <dbReference type="Pfam" id="PF02190"/>
    </source>
</evidence>
<dbReference type="RefSeq" id="WP_047872349.1">
    <property type="nucleotide sequence ID" value="NZ_BMYC01000020.1"/>
</dbReference>
<gene>
    <name evidence="2" type="ORF">ABT58_00240</name>
</gene>
<dbReference type="InterPro" id="IPR015947">
    <property type="entry name" value="PUA-like_sf"/>
</dbReference>
<dbReference type="Proteomes" id="UP000036426">
    <property type="component" value="Unassembled WGS sequence"/>
</dbReference>
<feature type="domain" description="Lon N-terminal" evidence="1">
    <location>
        <begin position="4"/>
        <end position="143"/>
    </location>
</feature>
<sequence>MSEIALFPTTSHLLPDGHVELLLCEERHLRMLKQSLAGERGFAVCMLNEADVNSEIKKIPAIATQCQVINFDALEGGLLSIQVEGVQKVRLLSVSVEDDDLLCAQFAPYPNWPPHPLKTGDKELADKLHLFFQSMPEIGALYPIPQWDDLTWVCQRWIEVLPLEVHYKQLLITQTTPKLTARFLHKLFNAD</sequence>
<dbReference type="AlphaFoldDB" id="A0A0J1JLK1"/>
<organism evidence="2 3">
    <name type="scientific">Photobacterium aphoticum</name>
    <dbReference type="NCBI Taxonomy" id="754436"/>
    <lineage>
        <taxon>Bacteria</taxon>
        <taxon>Pseudomonadati</taxon>
        <taxon>Pseudomonadota</taxon>
        <taxon>Gammaproteobacteria</taxon>
        <taxon>Vibrionales</taxon>
        <taxon>Vibrionaceae</taxon>
        <taxon>Photobacterium</taxon>
    </lineage>
</organism>
<dbReference type="InterPro" id="IPR046336">
    <property type="entry name" value="Lon_prtase_N_sf"/>
</dbReference>
<protein>
    <submittedName>
        <fullName evidence="2">Lon protease</fullName>
    </submittedName>
</protein>